<dbReference type="PANTHER" id="PTHR12835">
    <property type="entry name" value="BIOTIN PROTEIN LIGASE"/>
    <property type="match status" value="1"/>
</dbReference>
<evidence type="ECO:0000313" key="3">
    <source>
        <dbReference type="EMBL" id="HIQ29167.1"/>
    </source>
</evidence>
<dbReference type="InterPro" id="IPR045864">
    <property type="entry name" value="aa-tRNA-synth_II/BPL/LPL"/>
</dbReference>
<dbReference type="Gene3D" id="3.30.930.10">
    <property type="entry name" value="Bira Bifunctional Protein, Domain 2"/>
    <property type="match status" value="1"/>
</dbReference>
<dbReference type="CDD" id="cd16442">
    <property type="entry name" value="BPL"/>
    <property type="match status" value="1"/>
</dbReference>
<evidence type="ECO:0000256" key="1">
    <source>
        <dbReference type="ARBA" id="ARBA00022598"/>
    </source>
</evidence>
<sequence length="244" mass="26792">MEINVVVLNSVVSTLNEAKFMQDAGEGTVILAREQTNFRGRAGKRWYSPAGGLWFTIITHPNVSSVTSAMLTLLSALSVARGISRTTGLHAVVRWPNDVYVHGGKVAGVLTEMYVENDTITKALVSVCINANFDIDSLPEEVRGIATTLKREAQAEVDLERLFSNILDEFSRLYEYYKTGWLDYLADEVKGSLELIGAPVSITIHDETLIGILSDIDNLGRIVFKLDTDIIYIAPGDAQSLTPL</sequence>
<dbReference type="InterPro" id="IPR004408">
    <property type="entry name" value="Biotin_CoA_COase_ligase"/>
</dbReference>
<dbReference type="PROSITE" id="PS51733">
    <property type="entry name" value="BPL_LPL_CATALYTIC"/>
    <property type="match status" value="1"/>
</dbReference>
<dbReference type="InterPro" id="IPR004143">
    <property type="entry name" value="BPL_LPL_catalytic"/>
</dbReference>
<evidence type="ECO:0000259" key="2">
    <source>
        <dbReference type="PROSITE" id="PS51733"/>
    </source>
</evidence>
<protein>
    <submittedName>
        <fullName evidence="3">Biotin--[acetyl-CoA-carboxylase] ligase</fullName>
        <ecNumber evidence="3">6.3.4.15</ecNumber>
    </submittedName>
</protein>
<comment type="caution">
    <text evidence="3">The sequence shown here is derived from an EMBL/GenBank/DDBJ whole genome shotgun (WGS) entry which is preliminary data.</text>
</comment>
<accession>A0A832ZVM6</accession>
<dbReference type="Pfam" id="PF03099">
    <property type="entry name" value="BPL_LplA_LipB"/>
    <property type="match status" value="1"/>
</dbReference>
<gene>
    <name evidence="3" type="ORF">EYH45_01235</name>
</gene>
<dbReference type="EC" id="6.3.4.15" evidence="3"/>
<organism evidence="3 4">
    <name type="scientific">Caldiarchaeum subterraneum</name>
    <dbReference type="NCBI Taxonomy" id="311458"/>
    <lineage>
        <taxon>Archaea</taxon>
        <taxon>Nitrososphaerota</taxon>
        <taxon>Candidatus Caldarchaeales</taxon>
        <taxon>Candidatus Caldarchaeaceae</taxon>
        <taxon>Candidatus Caldarchaeum</taxon>
    </lineage>
</organism>
<dbReference type="GO" id="GO:0005737">
    <property type="term" value="C:cytoplasm"/>
    <property type="evidence" value="ECO:0007669"/>
    <property type="project" value="TreeGrafter"/>
</dbReference>
<dbReference type="PANTHER" id="PTHR12835:SF5">
    <property type="entry name" value="BIOTIN--PROTEIN LIGASE"/>
    <property type="match status" value="1"/>
</dbReference>
<reference evidence="3" key="1">
    <citation type="journal article" date="2020" name="ISME J.">
        <title>Gammaproteobacteria mediating utilization of methyl-, sulfur- and petroleum organic compounds in deep ocean hydrothermal plumes.</title>
        <authorList>
            <person name="Zhou Z."/>
            <person name="Liu Y."/>
            <person name="Pan J."/>
            <person name="Cron B.R."/>
            <person name="Toner B.M."/>
            <person name="Anantharaman K."/>
            <person name="Breier J.A."/>
            <person name="Dick G.J."/>
            <person name="Li M."/>
        </authorList>
    </citation>
    <scope>NUCLEOTIDE SEQUENCE</scope>
    <source>
        <strain evidence="3">SZUA-1515</strain>
    </source>
</reference>
<dbReference type="AlphaFoldDB" id="A0A832ZVM6"/>
<dbReference type="GO" id="GO:0004077">
    <property type="term" value="F:biotin--[biotin carboxyl-carrier protein] ligase activity"/>
    <property type="evidence" value="ECO:0007669"/>
    <property type="project" value="UniProtKB-EC"/>
</dbReference>
<proteinExistence type="predicted"/>
<dbReference type="EMBL" id="DQVM01000026">
    <property type="protein sequence ID" value="HIQ29167.1"/>
    <property type="molecule type" value="Genomic_DNA"/>
</dbReference>
<name>A0A832ZVM6_CALS0</name>
<evidence type="ECO:0000313" key="4">
    <source>
        <dbReference type="Proteomes" id="UP000608579"/>
    </source>
</evidence>
<feature type="domain" description="BPL/LPL catalytic" evidence="2">
    <location>
        <begin position="1"/>
        <end position="178"/>
    </location>
</feature>
<keyword evidence="1 3" id="KW-0436">Ligase</keyword>
<dbReference type="NCBIfam" id="TIGR00121">
    <property type="entry name" value="birA_ligase"/>
    <property type="match status" value="1"/>
</dbReference>
<dbReference type="Proteomes" id="UP000608579">
    <property type="component" value="Unassembled WGS sequence"/>
</dbReference>
<dbReference type="SUPFAM" id="SSF55681">
    <property type="entry name" value="Class II aaRS and biotin synthetases"/>
    <property type="match status" value="1"/>
</dbReference>